<accession>W9CLN2</accession>
<dbReference type="SMART" id="SM00271">
    <property type="entry name" value="DnaJ"/>
    <property type="match status" value="1"/>
</dbReference>
<dbReference type="PROSITE" id="PS50076">
    <property type="entry name" value="DNAJ_2"/>
    <property type="match status" value="1"/>
</dbReference>
<protein>
    <recommendedName>
        <fullName evidence="2">J domain-containing protein</fullName>
    </recommendedName>
</protein>
<dbReference type="PRINTS" id="PR00625">
    <property type="entry name" value="JDOMAIN"/>
</dbReference>
<evidence type="ECO:0000313" key="3">
    <source>
        <dbReference type="EMBL" id="ESZ95569.1"/>
    </source>
</evidence>
<dbReference type="Gene3D" id="1.10.287.110">
    <property type="entry name" value="DnaJ domain"/>
    <property type="match status" value="1"/>
</dbReference>
<evidence type="ECO:0000259" key="2">
    <source>
        <dbReference type="PROSITE" id="PS50076"/>
    </source>
</evidence>
<dbReference type="Proteomes" id="UP000019487">
    <property type="component" value="Unassembled WGS sequence"/>
</dbReference>
<dbReference type="EMBL" id="AYSA01000180">
    <property type="protein sequence ID" value="ESZ95569.1"/>
    <property type="molecule type" value="Genomic_DNA"/>
</dbReference>
<dbReference type="AlphaFoldDB" id="W9CLN2"/>
<dbReference type="STRING" id="1432307.W9CLN2"/>
<dbReference type="InterPro" id="IPR036869">
    <property type="entry name" value="J_dom_sf"/>
</dbReference>
<dbReference type="OrthoDB" id="3549901at2759"/>
<dbReference type="InterPro" id="IPR001623">
    <property type="entry name" value="DnaJ_domain"/>
</dbReference>
<dbReference type="Pfam" id="PF00226">
    <property type="entry name" value="DnaJ"/>
    <property type="match status" value="1"/>
</dbReference>
<feature type="region of interest" description="Disordered" evidence="1">
    <location>
        <begin position="75"/>
        <end position="144"/>
    </location>
</feature>
<dbReference type="HOGENOM" id="CLU_1469041_0_0_1"/>
<dbReference type="CDD" id="cd06257">
    <property type="entry name" value="DnaJ"/>
    <property type="match status" value="1"/>
</dbReference>
<gene>
    <name evidence="3" type="ORF">SBOR_4049</name>
</gene>
<keyword evidence="4" id="KW-1185">Reference proteome</keyword>
<dbReference type="PANTHER" id="PTHR44873:SF1">
    <property type="entry name" value="DNAJ HOMOLOG SUBFAMILY C MEMBER 30, MITOCHONDRIAL"/>
    <property type="match status" value="1"/>
</dbReference>
<dbReference type="SUPFAM" id="SSF46565">
    <property type="entry name" value="Chaperone J-domain"/>
    <property type="match status" value="1"/>
</dbReference>
<sequence length="184" mass="20689">MASNKAFTVIQLETDYYAILGVSVNATYEEIKLARNEQAMNNDPDKSQAADAHDKMRLINEAFEILGSIEDRRSYDSQRDFGGQTTRNTSNRNEKWKNAGSPPATRAGNEPWKRPPPPSTDGLGTGRYDTLGRQHVDGPRPNAEEARAAHLAAYKARMNAKKVLGERYGCLDERGRWNYHIGEY</sequence>
<reference evidence="3 4" key="1">
    <citation type="journal article" date="2014" name="Genome Announc.">
        <title>Draft genome sequence of Sclerotinia borealis, a psychrophilic plant pathogenic fungus.</title>
        <authorList>
            <person name="Mardanov A.V."/>
            <person name="Beletsky A.V."/>
            <person name="Kadnikov V.V."/>
            <person name="Ignatov A.N."/>
            <person name="Ravin N.V."/>
        </authorList>
    </citation>
    <scope>NUCLEOTIDE SEQUENCE [LARGE SCALE GENOMIC DNA]</scope>
    <source>
        <strain evidence="4">F-4157</strain>
    </source>
</reference>
<dbReference type="InterPro" id="IPR053025">
    <property type="entry name" value="Mito_ATP_Synthase-Asso"/>
</dbReference>
<evidence type="ECO:0000313" key="4">
    <source>
        <dbReference type="Proteomes" id="UP000019487"/>
    </source>
</evidence>
<feature type="compositionally biased region" description="Basic and acidic residues" evidence="1">
    <location>
        <begin position="130"/>
        <end position="144"/>
    </location>
</feature>
<name>W9CLN2_SCLBF</name>
<evidence type="ECO:0000256" key="1">
    <source>
        <dbReference type="SAM" id="MobiDB-lite"/>
    </source>
</evidence>
<organism evidence="3 4">
    <name type="scientific">Sclerotinia borealis (strain F-4128)</name>
    <dbReference type="NCBI Taxonomy" id="1432307"/>
    <lineage>
        <taxon>Eukaryota</taxon>
        <taxon>Fungi</taxon>
        <taxon>Dikarya</taxon>
        <taxon>Ascomycota</taxon>
        <taxon>Pezizomycotina</taxon>
        <taxon>Leotiomycetes</taxon>
        <taxon>Helotiales</taxon>
        <taxon>Sclerotiniaceae</taxon>
        <taxon>Sclerotinia</taxon>
    </lineage>
</organism>
<dbReference type="PANTHER" id="PTHR44873">
    <property type="entry name" value="DNAJ HOMOLOG SUBFAMILY C MEMBER 30, MITOCHONDRIAL"/>
    <property type="match status" value="1"/>
</dbReference>
<comment type="caution">
    <text evidence="3">The sequence shown here is derived from an EMBL/GenBank/DDBJ whole genome shotgun (WGS) entry which is preliminary data.</text>
</comment>
<proteinExistence type="predicted"/>
<feature type="domain" description="J" evidence="2">
    <location>
        <begin position="15"/>
        <end position="79"/>
    </location>
</feature>